<evidence type="ECO:0000256" key="4">
    <source>
        <dbReference type="ARBA" id="ARBA00022679"/>
    </source>
</evidence>
<dbReference type="InterPro" id="IPR006273">
    <property type="entry name" value="Orotate_PRibTrfase_bac"/>
</dbReference>
<dbReference type="PANTHER" id="PTHR19278">
    <property type="entry name" value="OROTATE PHOSPHORIBOSYLTRANSFERASE"/>
    <property type="match status" value="1"/>
</dbReference>
<reference evidence="10" key="1">
    <citation type="submission" date="2017-09" db="EMBL/GenBank/DDBJ databases">
        <title>Depth-based differentiation of microbial function through sediment-hosted aquifers and enrichment of novel symbionts in the deep terrestrial subsurface.</title>
        <authorList>
            <person name="Probst A.J."/>
            <person name="Ladd B."/>
            <person name="Jarett J.K."/>
            <person name="Geller-Mcgrath D.E."/>
            <person name="Sieber C.M.K."/>
            <person name="Emerson J.B."/>
            <person name="Anantharaman K."/>
            <person name="Thomas B.C."/>
            <person name="Malmstrom R."/>
            <person name="Stieglmeier M."/>
            <person name="Klingl A."/>
            <person name="Woyke T."/>
            <person name="Ryan C.M."/>
            <person name="Banfield J.F."/>
        </authorList>
    </citation>
    <scope>NUCLEOTIDE SEQUENCE [LARGE SCALE GENOMIC DNA]</scope>
</reference>
<comment type="caution">
    <text evidence="9">The sequence shown here is derived from an EMBL/GenBank/DDBJ whole genome shotgun (WGS) entry which is preliminary data.</text>
</comment>
<dbReference type="GO" id="GO:0019856">
    <property type="term" value="P:pyrimidine nucleobase biosynthetic process"/>
    <property type="evidence" value="ECO:0007669"/>
    <property type="project" value="InterPro"/>
</dbReference>
<keyword evidence="6" id="KW-0665">Pyrimidine biosynthesis</keyword>
<organism evidence="9 10">
    <name type="scientific">Candidatus Desantisbacteria bacterium CG07_land_8_20_14_0_80_39_15</name>
    <dbReference type="NCBI Taxonomy" id="1974549"/>
    <lineage>
        <taxon>Bacteria</taxon>
        <taxon>Candidatus Desantisiibacteriota</taxon>
    </lineage>
</organism>
<gene>
    <name evidence="9" type="ORF">COS91_05335</name>
</gene>
<dbReference type="Proteomes" id="UP000229227">
    <property type="component" value="Unassembled WGS sequence"/>
</dbReference>
<dbReference type="GO" id="GO:0004588">
    <property type="term" value="F:orotate phosphoribosyltransferase activity"/>
    <property type="evidence" value="ECO:0007669"/>
    <property type="project" value="UniProtKB-UniRule"/>
</dbReference>
<dbReference type="InterPro" id="IPR023031">
    <property type="entry name" value="OPRT"/>
</dbReference>
<dbReference type="InterPro" id="IPR029057">
    <property type="entry name" value="PRTase-like"/>
</dbReference>
<dbReference type="HAMAP" id="MF_01208">
    <property type="entry name" value="PyrE"/>
    <property type="match status" value="1"/>
</dbReference>
<dbReference type="UniPathway" id="UPA00070">
    <property type="reaction ID" value="UER00119"/>
</dbReference>
<dbReference type="GO" id="GO:0044205">
    <property type="term" value="P:'de novo' UMP biosynthetic process"/>
    <property type="evidence" value="ECO:0007669"/>
    <property type="project" value="UniProtKB-UniPathway"/>
</dbReference>
<name>A0A2M6ZFW0_9BACT</name>
<dbReference type="Pfam" id="PF00156">
    <property type="entry name" value="Pribosyltran"/>
    <property type="match status" value="1"/>
</dbReference>
<evidence type="ECO:0000256" key="5">
    <source>
        <dbReference type="ARBA" id="ARBA00022842"/>
    </source>
</evidence>
<evidence type="ECO:0000256" key="6">
    <source>
        <dbReference type="ARBA" id="ARBA00022975"/>
    </source>
</evidence>
<evidence type="ECO:0000256" key="2">
    <source>
        <dbReference type="ARBA" id="ARBA00011971"/>
    </source>
</evidence>
<dbReference type="Gene3D" id="3.40.50.2020">
    <property type="match status" value="1"/>
</dbReference>
<feature type="domain" description="Phosphoribosyltransferase" evidence="8">
    <location>
        <begin position="40"/>
        <end position="145"/>
    </location>
</feature>
<evidence type="ECO:0000313" key="10">
    <source>
        <dbReference type="Proteomes" id="UP000229227"/>
    </source>
</evidence>
<feature type="non-terminal residue" evidence="9">
    <location>
        <position position="172"/>
    </location>
</feature>
<protein>
    <recommendedName>
        <fullName evidence="2 7">Orotate phosphoribosyltransferase</fullName>
        <ecNumber evidence="2 7">2.4.2.10</ecNumber>
    </recommendedName>
</protein>
<dbReference type="PANTHER" id="PTHR19278:SF9">
    <property type="entry name" value="URIDINE 5'-MONOPHOSPHATE SYNTHASE"/>
    <property type="match status" value="1"/>
</dbReference>
<evidence type="ECO:0000256" key="7">
    <source>
        <dbReference type="NCBIfam" id="TIGR01367"/>
    </source>
</evidence>
<dbReference type="InterPro" id="IPR000836">
    <property type="entry name" value="PRTase_dom"/>
</dbReference>
<keyword evidence="4 9" id="KW-0808">Transferase</keyword>
<dbReference type="EMBL" id="PEWN01000084">
    <property type="protein sequence ID" value="PIU51270.1"/>
    <property type="molecule type" value="Genomic_DNA"/>
</dbReference>
<evidence type="ECO:0000256" key="3">
    <source>
        <dbReference type="ARBA" id="ARBA00022676"/>
    </source>
</evidence>
<accession>A0A2M6ZFW0</accession>
<keyword evidence="5" id="KW-0460">Magnesium</keyword>
<comment type="pathway">
    <text evidence="1">Pyrimidine metabolism; UMP biosynthesis via de novo pathway; UMP from orotate: step 1/2.</text>
</comment>
<dbReference type="CDD" id="cd06223">
    <property type="entry name" value="PRTases_typeI"/>
    <property type="match status" value="1"/>
</dbReference>
<dbReference type="NCBIfam" id="TIGR01367">
    <property type="entry name" value="pyrE_Therm"/>
    <property type="match status" value="1"/>
</dbReference>
<evidence type="ECO:0000313" key="9">
    <source>
        <dbReference type="EMBL" id="PIU51270.1"/>
    </source>
</evidence>
<evidence type="ECO:0000259" key="8">
    <source>
        <dbReference type="Pfam" id="PF00156"/>
    </source>
</evidence>
<evidence type="ECO:0000256" key="1">
    <source>
        <dbReference type="ARBA" id="ARBA00004889"/>
    </source>
</evidence>
<keyword evidence="3 9" id="KW-0328">Glycosyltransferase</keyword>
<dbReference type="AlphaFoldDB" id="A0A2M6ZFW0"/>
<dbReference type="SUPFAM" id="SSF53271">
    <property type="entry name" value="PRTase-like"/>
    <property type="match status" value="1"/>
</dbReference>
<sequence>MSLLKKSKALLDGHFLLSSGLHSNRYVQCAMVLQYPNYATFLARKLVKKFSKTKIDVVVSPAIGGIIFGQEVARALRARAVFTEREEGKLALRRGFDIKKGEKVLVVEDVLTTGGSVREILKIVREKNGKLIGIGSIVNRSTKRLNFKVPLESILMLQIKTYDTQHCPFCKE</sequence>
<dbReference type="EC" id="2.4.2.10" evidence="2 7"/>
<proteinExistence type="inferred from homology"/>